<dbReference type="EnsemblMetazoa" id="XM_038194715.1">
    <property type="protein sequence ID" value="XP_038050643.1"/>
    <property type="gene ID" value="LOC119723833"/>
</dbReference>
<protein>
    <submittedName>
        <fullName evidence="3">Uncharacterized protein</fullName>
    </submittedName>
</protein>
<keyword evidence="1" id="KW-0812">Transmembrane</keyword>
<keyword evidence="1" id="KW-0472">Membrane</keyword>
<dbReference type="OMA" id="PAMYMIS"/>
<feature type="chain" id="PRO_5037874255" evidence="2">
    <location>
        <begin position="23"/>
        <end position="142"/>
    </location>
</feature>
<dbReference type="GeneID" id="119723833"/>
<feature type="transmembrane region" description="Helical" evidence="1">
    <location>
        <begin position="121"/>
        <end position="141"/>
    </location>
</feature>
<evidence type="ECO:0000313" key="4">
    <source>
        <dbReference type="Proteomes" id="UP000887568"/>
    </source>
</evidence>
<evidence type="ECO:0000256" key="1">
    <source>
        <dbReference type="SAM" id="Phobius"/>
    </source>
</evidence>
<proteinExistence type="predicted"/>
<reference evidence="3" key="1">
    <citation type="submission" date="2022-11" db="UniProtKB">
        <authorList>
            <consortium name="EnsemblMetazoa"/>
        </authorList>
    </citation>
    <scope>IDENTIFICATION</scope>
</reference>
<accession>A0A913ZFS1</accession>
<name>A0A913ZFS1_PATMI</name>
<organism evidence="3 4">
    <name type="scientific">Patiria miniata</name>
    <name type="common">Bat star</name>
    <name type="synonym">Asterina miniata</name>
    <dbReference type="NCBI Taxonomy" id="46514"/>
    <lineage>
        <taxon>Eukaryota</taxon>
        <taxon>Metazoa</taxon>
        <taxon>Echinodermata</taxon>
        <taxon>Eleutherozoa</taxon>
        <taxon>Asterozoa</taxon>
        <taxon>Asteroidea</taxon>
        <taxon>Valvatacea</taxon>
        <taxon>Valvatida</taxon>
        <taxon>Asterinidae</taxon>
        <taxon>Patiria</taxon>
    </lineage>
</organism>
<dbReference type="RefSeq" id="XP_038050643.1">
    <property type="nucleotide sequence ID" value="XM_038194715.1"/>
</dbReference>
<dbReference type="OrthoDB" id="10195218at2759"/>
<dbReference type="AlphaFoldDB" id="A0A913ZFS1"/>
<feature type="signal peptide" evidence="2">
    <location>
        <begin position="1"/>
        <end position="22"/>
    </location>
</feature>
<sequence>MMCLNLTVIAVLLFLGTRGANAQCYNCSHSEVGQGMMETGQKGCADPFIASGIDRITCNGKCTKTKMVMQPSPDGRQPAMYMISRSCSPHGAPCVEGDQVLMNNATMSQFCCTGALCNGQGMVGFSGLLGLLALLTTAAIFY</sequence>
<keyword evidence="1" id="KW-1133">Transmembrane helix</keyword>
<evidence type="ECO:0000313" key="3">
    <source>
        <dbReference type="EnsemblMetazoa" id="XP_038050643.1"/>
    </source>
</evidence>
<keyword evidence="2" id="KW-0732">Signal</keyword>
<keyword evidence="4" id="KW-1185">Reference proteome</keyword>
<dbReference type="Proteomes" id="UP000887568">
    <property type="component" value="Unplaced"/>
</dbReference>
<evidence type="ECO:0000256" key="2">
    <source>
        <dbReference type="SAM" id="SignalP"/>
    </source>
</evidence>